<dbReference type="GO" id="GO:0005886">
    <property type="term" value="C:plasma membrane"/>
    <property type="evidence" value="ECO:0007669"/>
    <property type="project" value="TreeGrafter"/>
</dbReference>
<dbReference type="Pfam" id="PF07654">
    <property type="entry name" value="C1-set"/>
    <property type="match status" value="1"/>
</dbReference>
<dbReference type="InterPro" id="IPR003597">
    <property type="entry name" value="Ig_C1-set"/>
</dbReference>
<dbReference type="Proteomes" id="UP000472260">
    <property type="component" value="Unassembled WGS sequence"/>
</dbReference>
<dbReference type="Ensembl" id="ENSSANT00000099588.1">
    <property type="protein sequence ID" value="ENSSANP00000093773.1"/>
    <property type="gene ID" value="ENSSANG00000046210.1"/>
</dbReference>
<dbReference type="Gene3D" id="2.60.40.10">
    <property type="entry name" value="Immunoglobulins"/>
    <property type="match status" value="3"/>
</dbReference>
<dbReference type="InterPro" id="IPR013783">
    <property type="entry name" value="Ig-like_fold"/>
</dbReference>
<dbReference type="GO" id="GO:0002376">
    <property type="term" value="P:immune system process"/>
    <property type="evidence" value="ECO:0007669"/>
    <property type="project" value="UniProtKB-KW"/>
</dbReference>
<dbReference type="AlphaFoldDB" id="A0A671SAT3"/>
<evidence type="ECO:0000256" key="2">
    <source>
        <dbReference type="SAM" id="MobiDB-lite"/>
    </source>
</evidence>
<feature type="region of interest" description="Disordered" evidence="2">
    <location>
        <begin position="1"/>
        <end position="26"/>
    </location>
</feature>
<evidence type="ECO:0000313" key="4">
    <source>
        <dbReference type="Ensembl" id="ENSSANP00000093773.1"/>
    </source>
</evidence>
<dbReference type="PANTHER" id="PTHR23268">
    <property type="entry name" value="T-CELL RECEPTOR BETA CHAIN"/>
    <property type="match status" value="1"/>
</dbReference>
<name>A0A671SAT3_9TELE</name>
<accession>A0A671SAT3</accession>
<organism evidence="4 5">
    <name type="scientific">Sinocyclocheilus anshuiensis</name>
    <dbReference type="NCBI Taxonomy" id="1608454"/>
    <lineage>
        <taxon>Eukaryota</taxon>
        <taxon>Metazoa</taxon>
        <taxon>Chordata</taxon>
        <taxon>Craniata</taxon>
        <taxon>Vertebrata</taxon>
        <taxon>Euteleostomi</taxon>
        <taxon>Actinopterygii</taxon>
        <taxon>Neopterygii</taxon>
        <taxon>Teleostei</taxon>
        <taxon>Ostariophysi</taxon>
        <taxon>Cypriniformes</taxon>
        <taxon>Cyprinidae</taxon>
        <taxon>Cyprininae</taxon>
        <taxon>Sinocyclocheilus</taxon>
    </lineage>
</organism>
<protein>
    <recommendedName>
        <fullName evidence="3">Ig-like domain-containing protein</fullName>
    </recommendedName>
</protein>
<evidence type="ECO:0000313" key="5">
    <source>
        <dbReference type="Proteomes" id="UP000472260"/>
    </source>
</evidence>
<dbReference type="PROSITE" id="PS50835">
    <property type="entry name" value="IG_LIKE"/>
    <property type="match status" value="2"/>
</dbReference>
<dbReference type="GO" id="GO:0007166">
    <property type="term" value="P:cell surface receptor signaling pathway"/>
    <property type="evidence" value="ECO:0007669"/>
    <property type="project" value="TreeGrafter"/>
</dbReference>
<dbReference type="InterPro" id="IPR036179">
    <property type="entry name" value="Ig-like_dom_sf"/>
</dbReference>
<evidence type="ECO:0000256" key="1">
    <source>
        <dbReference type="ARBA" id="ARBA00022859"/>
    </source>
</evidence>
<proteinExistence type="predicted"/>
<dbReference type="PANTHER" id="PTHR23268:SF102">
    <property type="entry name" value="IMMUNOGLOBULIN V-SET DOMAIN-CONTAINING PROTEIN"/>
    <property type="match status" value="1"/>
</dbReference>
<dbReference type="InterPro" id="IPR007110">
    <property type="entry name" value="Ig-like_dom"/>
</dbReference>
<feature type="compositionally biased region" description="Polar residues" evidence="2">
    <location>
        <begin position="1"/>
        <end position="13"/>
    </location>
</feature>
<feature type="domain" description="Ig-like" evidence="3">
    <location>
        <begin position="10"/>
        <end position="85"/>
    </location>
</feature>
<sequence length="236" mass="26953">MLWKNISNSQDIHQTPKDLIKDPGQSEDLRCSHSSSYNVMLWYKQKRGESLELLGCLVGSGDRRLSSDDSAVYFCAASTHSLRISVNFGNPAYFGNGTKLTVLGKNICLLVFLVFYQFTDKWSTLVCVATGFYPDHVSVSWKVNGEERQDWVSTDTSAQQDKTTLMYHISSRMKIDDMDWIDPKNNFTCTVHFFNGEDCINVTNTINGQKGENAPLSWITHTHTHTHTHTRIYRRQ</sequence>
<keyword evidence="1" id="KW-0391">Immunity</keyword>
<reference evidence="4" key="1">
    <citation type="submission" date="2025-08" db="UniProtKB">
        <authorList>
            <consortium name="Ensembl"/>
        </authorList>
    </citation>
    <scope>IDENTIFICATION</scope>
</reference>
<keyword evidence="5" id="KW-1185">Reference proteome</keyword>
<dbReference type="SMART" id="SM00407">
    <property type="entry name" value="IGc1"/>
    <property type="match status" value="1"/>
</dbReference>
<dbReference type="SUPFAM" id="SSF48726">
    <property type="entry name" value="Immunoglobulin"/>
    <property type="match status" value="2"/>
</dbReference>
<dbReference type="InterPro" id="IPR050413">
    <property type="entry name" value="TCR_beta_variable"/>
</dbReference>
<evidence type="ECO:0000259" key="3">
    <source>
        <dbReference type="PROSITE" id="PS50835"/>
    </source>
</evidence>
<feature type="domain" description="Ig-like" evidence="3">
    <location>
        <begin position="124"/>
        <end position="207"/>
    </location>
</feature>
<reference evidence="4" key="2">
    <citation type="submission" date="2025-09" db="UniProtKB">
        <authorList>
            <consortium name="Ensembl"/>
        </authorList>
    </citation>
    <scope>IDENTIFICATION</scope>
</reference>